<comment type="caution">
    <text evidence="2">The sequence shown here is derived from an EMBL/GenBank/DDBJ whole genome shotgun (WGS) entry which is preliminary data.</text>
</comment>
<evidence type="ECO:0000313" key="2">
    <source>
        <dbReference type="EMBL" id="RTR30241.1"/>
    </source>
</evidence>
<accession>A0A431W452</accession>
<protein>
    <submittedName>
        <fullName evidence="2">Uncharacterized protein</fullName>
    </submittedName>
</protein>
<dbReference type="OrthoDB" id="74111at2"/>
<feature type="region of interest" description="Disordered" evidence="1">
    <location>
        <begin position="184"/>
        <end position="215"/>
    </location>
</feature>
<dbReference type="Proteomes" id="UP000277766">
    <property type="component" value="Unassembled WGS sequence"/>
</dbReference>
<evidence type="ECO:0000313" key="3">
    <source>
        <dbReference type="Proteomes" id="UP000277766"/>
    </source>
</evidence>
<proteinExistence type="predicted"/>
<feature type="compositionally biased region" description="Basic and acidic residues" evidence="1">
    <location>
        <begin position="186"/>
        <end position="215"/>
    </location>
</feature>
<keyword evidence="3" id="KW-1185">Reference proteome</keyword>
<sequence>MARKAAPKAQRTREKVKNPPGYLATHDLKERGWTARLIERFLGQNDAERPNGLKMGRRRLPPVRLYREERVDDAEREEEFILARMKAEDARDKRQQGRERRDRERRQLLESAAESYSPRVQPLALRKGAVRKARAPHLPELERTLTRLGREVGGLKGGDEEALRELLMRRLHLVLAEVYDWYPHPDGPREVEAQEKEPGGDAKPSDWRDWDWDEA</sequence>
<gene>
    <name evidence="2" type="ORF">EJ104_01655</name>
</gene>
<feature type="region of interest" description="Disordered" evidence="1">
    <location>
        <begin position="1"/>
        <end position="27"/>
    </location>
</feature>
<reference evidence="2 3" key="1">
    <citation type="submission" date="2018-12" db="EMBL/GenBank/DDBJ databases">
        <title>Deinococcus radiophilus ATCC 27603 genome sequencing and assembly.</title>
        <authorList>
            <person name="Maclea K.S."/>
            <person name="Maynard C.R."/>
        </authorList>
    </citation>
    <scope>NUCLEOTIDE SEQUENCE [LARGE SCALE GENOMIC DNA]</scope>
    <source>
        <strain evidence="2 3">ATCC 27603</strain>
    </source>
</reference>
<organism evidence="2 3">
    <name type="scientific">Deinococcus radiophilus</name>
    <dbReference type="NCBI Taxonomy" id="32062"/>
    <lineage>
        <taxon>Bacteria</taxon>
        <taxon>Thermotogati</taxon>
        <taxon>Deinococcota</taxon>
        <taxon>Deinococci</taxon>
        <taxon>Deinococcales</taxon>
        <taxon>Deinococcaceae</taxon>
        <taxon>Deinococcus</taxon>
    </lineage>
</organism>
<dbReference type="EMBL" id="RXPE01000002">
    <property type="protein sequence ID" value="RTR30241.1"/>
    <property type="molecule type" value="Genomic_DNA"/>
</dbReference>
<evidence type="ECO:0000256" key="1">
    <source>
        <dbReference type="SAM" id="MobiDB-lite"/>
    </source>
</evidence>
<name>A0A431W452_9DEIO</name>
<dbReference type="AlphaFoldDB" id="A0A431W452"/>
<dbReference type="RefSeq" id="WP_126351022.1">
    <property type="nucleotide sequence ID" value="NZ_CP086380.1"/>
</dbReference>